<keyword evidence="3" id="KW-1185">Reference proteome</keyword>
<organism evidence="2 3">
    <name type="scientific">Pleurodeles waltl</name>
    <name type="common">Iberian ribbed newt</name>
    <dbReference type="NCBI Taxonomy" id="8319"/>
    <lineage>
        <taxon>Eukaryota</taxon>
        <taxon>Metazoa</taxon>
        <taxon>Chordata</taxon>
        <taxon>Craniata</taxon>
        <taxon>Vertebrata</taxon>
        <taxon>Euteleostomi</taxon>
        <taxon>Amphibia</taxon>
        <taxon>Batrachia</taxon>
        <taxon>Caudata</taxon>
        <taxon>Salamandroidea</taxon>
        <taxon>Salamandridae</taxon>
        <taxon>Pleurodelinae</taxon>
        <taxon>Pleurodeles</taxon>
    </lineage>
</organism>
<evidence type="ECO:0000313" key="2">
    <source>
        <dbReference type="EMBL" id="KAJ1161334.1"/>
    </source>
</evidence>
<gene>
    <name evidence="2" type="ORF">NDU88_001821</name>
</gene>
<reference evidence="2" key="1">
    <citation type="journal article" date="2022" name="bioRxiv">
        <title>Sequencing and chromosome-scale assembly of the giantPleurodeles waltlgenome.</title>
        <authorList>
            <person name="Brown T."/>
            <person name="Elewa A."/>
            <person name="Iarovenko S."/>
            <person name="Subramanian E."/>
            <person name="Araus A.J."/>
            <person name="Petzold A."/>
            <person name="Susuki M."/>
            <person name="Suzuki K.-i.T."/>
            <person name="Hayashi T."/>
            <person name="Toyoda A."/>
            <person name="Oliveira C."/>
            <person name="Osipova E."/>
            <person name="Leigh N.D."/>
            <person name="Simon A."/>
            <person name="Yun M.H."/>
        </authorList>
    </citation>
    <scope>NUCLEOTIDE SEQUENCE</scope>
    <source>
        <strain evidence="2">20211129_DDA</strain>
        <tissue evidence="2">Liver</tissue>
    </source>
</reference>
<dbReference type="EMBL" id="JANPWB010000008">
    <property type="protein sequence ID" value="KAJ1161334.1"/>
    <property type="molecule type" value="Genomic_DNA"/>
</dbReference>
<evidence type="ECO:0000256" key="1">
    <source>
        <dbReference type="SAM" id="MobiDB-lite"/>
    </source>
</evidence>
<accession>A0AAV7SA23</accession>
<dbReference type="AlphaFoldDB" id="A0AAV7SA23"/>
<name>A0AAV7SA23_PLEWA</name>
<protein>
    <submittedName>
        <fullName evidence="2">Uncharacterized protein</fullName>
    </submittedName>
</protein>
<proteinExistence type="predicted"/>
<comment type="caution">
    <text evidence="2">The sequence shown here is derived from an EMBL/GenBank/DDBJ whole genome shotgun (WGS) entry which is preliminary data.</text>
</comment>
<feature type="region of interest" description="Disordered" evidence="1">
    <location>
        <begin position="72"/>
        <end position="92"/>
    </location>
</feature>
<evidence type="ECO:0000313" key="3">
    <source>
        <dbReference type="Proteomes" id="UP001066276"/>
    </source>
</evidence>
<sequence length="117" mass="12296">MRRASPGVDREERLLQLPLQTPARLFLRFRRNALDGRLPWLRGHMRAAGSCGWGAAPSDGGEAAERGVTAAPGADAVPGAGAVGAGITRTPGAERRPLRRLLGRTCAHTAAQPARAL</sequence>
<dbReference type="Proteomes" id="UP001066276">
    <property type="component" value="Chromosome 4_2"/>
</dbReference>